<protein>
    <submittedName>
        <fullName evidence="1">Uncharacterized protein</fullName>
    </submittedName>
</protein>
<proteinExistence type="predicted"/>
<feature type="non-terminal residue" evidence="1">
    <location>
        <position position="113"/>
    </location>
</feature>
<reference evidence="1" key="1">
    <citation type="journal article" date="2023" name="Genome Biol. Evol.">
        <title>Long-read-based Genome Assembly of Drosophila gunungcola Reveals Fewer Chemosensory Genes in Flower-breeding Species.</title>
        <authorList>
            <person name="Negi A."/>
            <person name="Liao B.Y."/>
            <person name="Yeh S.D."/>
        </authorList>
    </citation>
    <scope>NUCLEOTIDE SEQUENCE</scope>
    <source>
        <strain evidence="1">Sukarami</strain>
    </source>
</reference>
<gene>
    <name evidence="1" type="ORF">M5D96_002252</name>
</gene>
<dbReference type="Proteomes" id="UP001059596">
    <property type="component" value="Chromosome 3R"/>
</dbReference>
<evidence type="ECO:0000313" key="2">
    <source>
        <dbReference type="Proteomes" id="UP001059596"/>
    </source>
</evidence>
<comment type="caution">
    <text evidence="1">The sequence shown here is derived from an EMBL/GenBank/DDBJ whole genome shotgun (WGS) entry which is preliminary data.</text>
</comment>
<dbReference type="EMBL" id="JAMKOV010000001">
    <property type="protein sequence ID" value="KAI8046052.1"/>
    <property type="molecule type" value="Genomic_DNA"/>
</dbReference>
<accession>A0A9Q0BVB6</accession>
<dbReference type="AlphaFoldDB" id="A0A9Q0BVB6"/>
<evidence type="ECO:0000313" key="1">
    <source>
        <dbReference type="EMBL" id="KAI8046052.1"/>
    </source>
</evidence>
<sequence>NCSAYTEENGSKNQNNECTFVGLARGKPLARRGRKTIGIVSHAHAQLWRYGRLIWICVRRVAHCTRTSYNWSWAADADVFGCSCGTRTIRWKIICWETSGTNNAHKLDGHFDR</sequence>
<organism evidence="1 2">
    <name type="scientific">Drosophila gunungcola</name>
    <name type="common">fruit fly</name>
    <dbReference type="NCBI Taxonomy" id="103775"/>
    <lineage>
        <taxon>Eukaryota</taxon>
        <taxon>Metazoa</taxon>
        <taxon>Ecdysozoa</taxon>
        <taxon>Arthropoda</taxon>
        <taxon>Hexapoda</taxon>
        <taxon>Insecta</taxon>
        <taxon>Pterygota</taxon>
        <taxon>Neoptera</taxon>
        <taxon>Endopterygota</taxon>
        <taxon>Diptera</taxon>
        <taxon>Brachycera</taxon>
        <taxon>Muscomorpha</taxon>
        <taxon>Ephydroidea</taxon>
        <taxon>Drosophilidae</taxon>
        <taxon>Drosophila</taxon>
        <taxon>Sophophora</taxon>
    </lineage>
</organism>
<name>A0A9Q0BVB6_9MUSC</name>
<keyword evidence="2" id="KW-1185">Reference proteome</keyword>